<dbReference type="GO" id="GO:0005524">
    <property type="term" value="F:ATP binding"/>
    <property type="evidence" value="ECO:0007669"/>
    <property type="project" value="UniProtKB-KW"/>
</dbReference>
<organism evidence="11">
    <name type="scientific">freshwater metagenome</name>
    <dbReference type="NCBI Taxonomy" id="449393"/>
    <lineage>
        <taxon>unclassified sequences</taxon>
        <taxon>metagenomes</taxon>
        <taxon>ecological metagenomes</taxon>
    </lineage>
</organism>
<evidence type="ECO:0000256" key="4">
    <source>
        <dbReference type="ARBA" id="ARBA00022694"/>
    </source>
</evidence>
<dbReference type="HAMAP" id="MF_01161">
    <property type="entry name" value="tRNA_Ile_lys_synt"/>
    <property type="match status" value="1"/>
</dbReference>
<dbReference type="GO" id="GO:0008033">
    <property type="term" value="P:tRNA processing"/>
    <property type="evidence" value="ECO:0007669"/>
    <property type="project" value="UniProtKB-KW"/>
</dbReference>
<name>A0A6J6ZVX0_9ZZZZ</name>
<dbReference type="Gene3D" id="1.20.59.20">
    <property type="match status" value="1"/>
</dbReference>
<gene>
    <name evidence="10" type="ORF">UFOPK2359_00778</name>
    <name evidence="11" type="ORF">UFOPK3167_00521</name>
</gene>
<keyword evidence="5" id="KW-0547">Nucleotide-binding</keyword>
<dbReference type="Gene3D" id="3.40.50.620">
    <property type="entry name" value="HUPs"/>
    <property type="match status" value="1"/>
</dbReference>
<evidence type="ECO:0000256" key="3">
    <source>
        <dbReference type="ARBA" id="ARBA00022598"/>
    </source>
</evidence>
<evidence type="ECO:0000256" key="2">
    <source>
        <dbReference type="ARBA" id="ARBA00022490"/>
    </source>
</evidence>
<accession>A0A6J6ZVX0</accession>
<dbReference type="Pfam" id="PF01171">
    <property type="entry name" value="ATP_bind_3"/>
    <property type="match status" value="1"/>
</dbReference>
<keyword evidence="2" id="KW-0963">Cytoplasm</keyword>
<dbReference type="SUPFAM" id="SSF52402">
    <property type="entry name" value="Adenine nucleotide alpha hydrolases-like"/>
    <property type="match status" value="1"/>
</dbReference>
<feature type="domain" description="tRNA(Ile)-lysidine synthase substrate-binding" evidence="9">
    <location>
        <begin position="246"/>
        <end position="313"/>
    </location>
</feature>
<dbReference type="EMBL" id="CAEZXG010000043">
    <property type="protein sequence ID" value="CAB4682315.1"/>
    <property type="molecule type" value="Genomic_DNA"/>
</dbReference>
<dbReference type="InterPro" id="IPR011063">
    <property type="entry name" value="TilS/TtcA_N"/>
</dbReference>
<dbReference type="InterPro" id="IPR012094">
    <property type="entry name" value="tRNA_Ile_lys_synt"/>
</dbReference>
<evidence type="ECO:0000256" key="5">
    <source>
        <dbReference type="ARBA" id="ARBA00022741"/>
    </source>
</evidence>
<keyword evidence="3" id="KW-0436">Ligase</keyword>
<keyword evidence="4" id="KW-0819">tRNA processing</keyword>
<evidence type="ECO:0000313" key="11">
    <source>
        <dbReference type="EMBL" id="CAB4824648.1"/>
    </source>
</evidence>
<protein>
    <recommendedName>
        <fullName evidence="1">tRNA(Ile)-lysidine synthetase</fullName>
        <ecNumber evidence="1">6.3.4.19</ecNumber>
    </recommendedName>
</protein>
<dbReference type="EC" id="6.3.4.19" evidence="1"/>
<comment type="catalytic activity">
    <reaction evidence="7">
        <text>cytidine(34) in tRNA(Ile2) + L-lysine + ATP = lysidine(34) in tRNA(Ile2) + AMP + diphosphate + H(+)</text>
        <dbReference type="Rhea" id="RHEA:43744"/>
        <dbReference type="Rhea" id="RHEA-COMP:10625"/>
        <dbReference type="Rhea" id="RHEA-COMP:10670"/>
        <dbReference type="ChEBI" id="CHEBI:15378"/>
        <dbReference type="ChEBI" id="CHEBI:30616"/>
        <dbReference type="ChEBI" id="CHEBI:32551"/>
        <dbReference type="ChEBI" id="CHEBI:33019"/>
        <dbReference type="ChEBI" id="CHEBI:82748"/>
        <dbReference type="ChEBI" id="CHEBI:83665"/>
        <dbReference type="ChEBI" id="CHEBI:456215"/>
        <dbReference type="EC" id="6.3.4.19"/>
    </reaction>
</comment>
<dbReference type="AlphaFoldDB" id="A0A6J6ZVX0"/>
<dbReference type="PANTHER" id="PTHR43033">
    <property type="entry name" value="TRNA(ILE)-LYSIDINE SYNTHASE-RELATED"/>
    <property type="match status" value="1"/>
</dbReference>
<dbReference type="CDD" id="cd01992">
    <property type="entry name" value="TilS_N"/>
    <property type="match status" value="1"/>
</dbReference>
<dbReference type="InterPro" id="IPR015262">
    <property type="entry name" value="tRNA_Ile_lys_synt_subst-bd"/>
</dbReference>
<dbReference type="InterPro" id="IPR014729">
    <property type="entry name" value="Rossmann-like_a/b/a_fold"/>
</dbReference>
<dbReference type="GO" id="GO:0032267">
    <property type="term" value="F:tRNA(Ile)-lysidine synthase activity"/>
    <property type="evidence" value="ECO:0007669"/>
    <property type="project" value="UniProtKB-EC"/>
</dbReference>
<keyword evidence="6" id="KW-0067">ATP-binding</keyword>
<proteinExistence type="inferred from homology"/>
<dbReference type="PANTHER" id="PTHR43033:SF1">
    <property type="entry name" value="TRNA(ILE)-LYSIDINE SYNTHASE-RELATED"/>
    <property type="match status" value="1"/>
</dbReference>
<dbReference type="Pfam" id="PF09179">
    <property type="entry name" value="TilS"/>
    <property type="match status" value="1"/>
</dbReference>
<evidence type="ECO:0000256" key="7">
    <source>
        <dbReference type="ARBA" id="ARBA00048539"/>
    </source>
</evidence>
<dbReference type="SUPFAM" id="SSF82829">
    <property type="entry name" value="MesJ substrate recognition domain-like"/>
    <property type="match status" value="1"/>
</dbReference>
<dbReference type="GO" id="GO:0005737">
    <property type="term" value="C:cytoplasm"/>
    <property type="evidence" value="ECO:0007669"/>
    <property type="project" value="InterPro"/>
</dbReference>
<evidence type="ECO:0000259" key="9">
    <source>
        <dbReference type="Pfam" id="PF09179"/>
    </source>
</evidence>
<dbReference type="EMBL" id="CAFABF010000015">
    <property type="protein sequence ID" value="CAB4824648.1"/>
    <property type="molecule type" value="Genomic_DNA"/>
</dbReference>
<feature type="domain" description="tRNA(Ile)-lysidine/2-thiocytidine synthase N-terminal" evidence="8">
    <location>
        <begin position="25"/>
        <end position="198"/>
    </location>
</feature>
<reference evidence="11" key="1">
    <citation type="submission" date="2020-05" db="EMBL/GenBank/DDBJ databases">
        <authorList>
            <person name="Chiriac C."/>
            <person name="Salcher M."/>
            <person name="Ghai R."/>
            <person name="Kavagutti S V."/>
        </authorList>
    </citation>
    <scope>NUCLEOTIDE SEQUENCE</scope>
</reference>
<dbReference type="NCBIfam" id="TIGR02432">
    <property type="entry name" value="lysidine_TilS_N"/>
    <property type="match status" value="1"/>
</dbReference>
<dbReference type="InterPro" id="IPR012795">
    <property type="entry name" value="tRNA_Ile_lys_synt_N"/>
</dbReference>
<evidence type="ECO:0000313" key="10">
    <source>
        <dbReference type="EMBL" id="CAB4682315.1"/>
    </source>
</evidence>
<evidence type="ECO:0000259" key="8">
    <source>
        <dbReference type="Pfam" id="PF01171"/>
    </source>
</evidence>
<evidence type="ECO:0000256" key="1">
    <source>
        <dbReference type="ARBA" id="ARBA00013267"/>
    </source>
</evidence>
<evidence type="ECO:0000256" key="6">
    <source>
        <dbReference type="ARBA" id="ARBA00022840"/>
    </source>
</evidence>
<sequence length="318" mass="33777">MTSSLPAIRSAVRPWLEKFEAGDCAVVAVSGGADSLALAYALVVEAKKLAVSVHAVTVDHQLQNNSAIQANRVVEQMLTLGITTTVEKVVVNIIDGLEASARSARYTALNEVSKKLGAVAVFLGHTQDDQAEGVLLGLARGSGTRSLSAMAPHRGIYIRPLLSLTRSDTENVCAEVGLTPWNDPHNKDNTFARVRVRTQALPVLEDAIGPGISQALARSAELLRHDADALDLWAEREANSLNLADLDCEYLQKLPIAIRSRIIRMAIYAAGAPGGSVTAEHVGAVEALITAWNGQGEAHLPGGVKVGRFSGRLSLLHH</sequence>